<comment type="caution">
    <text evidence="5">The sequence shown here is derived from an EMBL/GenBank/DDBJ whole genome shotgun (WGS) entry which is preliminary data.</text>
</comment>
<proteinExistence type="inferred from homology"/>
<keyword evidence="3" id="KW-1133">Transmembrane helix</keyword>
<sequence length="807" mass="87987">MQNRLDESRPRTEHTHGFQLSSAFEGEDMAYTKAHASHGRSTHPQELEGEDQLASIDLEWEMEKELEEPGLDNFRLECADSQTLGNSSSGEMNPEFIQPSVSPHGRFQRLHEDPNYVLQYSGTVPKVHKISVTCILKYVLLGAGAFFLGLLIGLHAKRTEEQPAMPATSTDILEKVIQSITAEKIQTIKSDFDSVAGLDEEARVRYLARRWEEFGLKNVQLINYTVLVSSPGSSPNTITDLAKTQCFLPSGAVCDSNTQIAINESFAFAAYSSVGILEAELVDVQYGSSEDLRLIRTKMNVTNKIALLKIGPVPLLNTLSLLADMGFGACLIYVDPCDVPEDQPLLQKAFGVTLNPGGDPSTPDYPSIGEYTTHQICADGSFRADRRNLTSLLVQPISSKLAKELLSAPSDGHSQPCVPMKMAPSSGQRIIKLSIGSQTSYRRVFNVVGYLRGEINPDRYVLVGAHHSSWYEGGLADWSSGAAVISQIIDSLTAQTSAHWRPDRTIVFCSMGGSALGNVGSFEWGEANKVVLENTVVAYVSLHNPVRAYGPQSTASPSLLQLASDIHKKHIKSCLHAGSCPGLNISSLQCPAVMDFFTSQLAAPLVEFATSANPAESARFLSEAFFPFESSLAETLDPAFGLHETVAKMTAEAILRLATDPVLPFSPLDIALDIQNKLKDDPLIRPDLLAAAASLRDNSGFFQSEIMRPANDPKERDPSHVRMLNDVLRDLEKSFLISDPPQGFSRNILYGMNTKTQGFAILMSSAEGSEHSSANRSLSQVFNSICSAEKLIQSGLQLFENDPNSSL</sequence>
<dbReference type="Gene3D" id="3.40.630.10">
    <property type="entry name" value="Zn peptidases"/>
    <property type="match status" value="1"/>
</dbReference>
<evidence type="ECO:0000313" key="6">
    <source>
        <dbReference type="Proteomes" id="UP000824219"/>
    </source>
</evidence>
<dbReference type="OrthoDB" id="5841748at2759"/>
<dbReference type="Pfam" id="PF04389">
    <property type="entry name" value="Peptidase_M28"/>
    <property type="match status" value="1"/>
</dbReference>
<dbReference type="InterPro" id="IPR039373">
    <property type="entry name" value="Peptidase_M28B"/>
</dbReference>
<dbReference type="EMBL" id="JAHKSW010000010">
    <property type="protein sequence ID" value="KAG7327867.1"/>
    <property type="molecule type" value="Genomic_DNA"/>
</dbReference>
<evidence type="ECO:0000256" key="3">
    <source>
        <dbReference type="SAM" id="Phobius"/>
    </source>
</evidence>
<evidence type="ECO:0000256" key="2">
    <source>
        <dbReference type="SAM" id="MobiDB-lite"/>
    </source>
</evidence>
<keyword evidence="6" id="KW-1185">Reference proteome</keyword>
<organism evidence="5 6">
    <name type="scientific">Hemibagrus wyckioides</name>
    <dbReference type="NCBI Taxonomy" id="337641"/>
    <lineage>
        <taxon>Eukaryota</taxon>
        <taxon>Metazoa</taxon>
        <taxon>Chordata</taxon>
        <taxon>Craniata</taxon>
        <taxon>Vertebrata</taxon>
        <taxon>Euteleostomi</taxon>
        <taxon>Actinopterygii</taxon>
        <taxon>Neopterygii</taxon>
        <taxon>Teleostei</taxon>
        <taxon>Ostariophysi</taxon>
        <taxon>Siluriformes</taxon>
        <taxon>Bagridae</taxon>
        <taxon>Hemibagrus</taxon>
    </lineage>
</organism>
<dbReference type="InterPro" id="IPR007484">
    <property type="entry name" value="Peptidase_M28"/>
</dbReference>
<reference evidence="5 6" key="1">
    <citation type="submission" date="2021-06" db="EMBL/GenBank/DDBJ databases">
        <title>Chromosome-level genome assembly of the red-tail catfish (Hemibagrus wyckioides).</title>
        <authorList>
            <person name="Shao F."/>
        </authorList>
    </citation>
    <scope>NUCLEOTIDE SEQUENCE [LARGE SCALE GENOMIC DNA]</scope>
    <source>
        <strain evidence="5">EC202008001</strain>
        <tissue evidence="5">Blood</tissue>
    </source>
</reference>
<dbReference type="SUPFAM" id="SSF53187">
    <property type="entry name" value="Zn-dependent exopeptidases"/>
    <property type="match status" value="1"/>
</dbReference>
<gene>
    <name evidence="5" type="ORF">KOW79_009473</name>
</gene>
<keyword evidence="3" id="KW-0812">Transmembrane</keyword>
<keyword evidence="3" id="KW-0472">Membrane</keyword>
<dbReference type="SUPFAM" id="SSF52025">
    <property type="entry name" value="PA domain"/>
    <property type="match status" value="1"/>
</dbReference>
<dbReference type="SUPFAM" id="SSF47672">
    <property type="entry name" value="Transferrin receptor-like dimerisation domain"/>
    <property type="match status" value="1"/>
</dbReference>
<dbReference type="Proteomes" id="UP000824219">
    <property type="component" value="Linkage Group LG10"/>
</dbReference>
<dbReference type="InterPro" id="IPR046450">
    <property type="entry name" value="PA_dom_sf"/>
</dbReference>
<name>A0A9D3NT66_9TELE</name>
<protein>
    <recommendedName>
        <fullName evidence="4">Peptidase M28 domain-containing protein</fullName>
    </recommendedName>
</protein>
<feature type="region of interest" description="Disordered" evidence="2">
    <location>
        <begin position="1"/>
        <end position="25"/>
    </location>
</feature>
<evidence type="ECO:0000256" key="1">
    <source>
        <dbReference type="ARBA" id="ARBA00005634"/>
    </source>
</evidence>
<feature type="compositionally biased region" description="Basic and acidic residues" evidence="2">
    <location>
        <begin position="1"/>
        <end position="16"/>
    </location>
</feature>
<feature type="domain" description="Peptidase M28" evidence="4">
    <location>
        <begin position="446"/>
        <end position="539"/>
    </location>
</feature>
<comment type="similarity">
    <text evidence="1">Belongs to the peptidase M28 family. M28B subfamily.</text>
</comment>
<dbReference type="AlphaFoldDB" id="A0A9D3NT66"/>
<dbReference type="Gene3D" id="3.50.30.30">
    <property type="match status" value="1"/>
</dbReference>
<accession>A0A9D3NT66</accession>
<feature type="transmembrane region" description="Helical" evidence="3">
    <location>
        <begin position="135"/>
        <end position="156"/>
    </location>
</feature>
<dbReference type="PANTHER" id="PTHR10404">
    <property type="entry name" value="N-ACETYLATED-ALPHA-LINKED ACIDIC DIPEPTIDASE"/>
    <property type="match status" value="1"/>
</dbReference>
<dbReference type="PANTHER" id="PTHR10404:SF32">
    <property type="entry name" value="INACTIVE N-ACETYLATED-ALPHA-LINKED ACIDIC DIPEPTIDASE-LIKE PROTEIN 2"/>
    <property type="match status" value="1"/>
</dbReference>
<dbReference type="InterPro" id="IPR036757">
    <property type="entry name" value="TFR-like_dimer_dom_sf"/>
</dbReference>
<evidence type="ECO:0000313" key="5">
    <source>
        <dbReference type="EMBL" id="KAG7327867.1"/>
    </source>
</evidence>
<evidence type="ECO:0000259" key="4">
    <source>
        <dbReference type="Pfam" id="PF04389"/>
    </source>
</evidence>